<evidence type="ECO:0000256" key="1">
    <source>
        <dbReference type="ARBA" id="ARBA00005857"/>
    </source>
</evidence>
<organism evidence="6 7">
    <name type="scientific">Streptomyces albireticuli</name>
    <dbReference type="NCBI Taxonomy" id="1940"/>
    <lineage>
        <taxon>Bacteria</taxon>
        <taxon>Bacillati</taxon>
        <taxon>Actinomycetota</taxon>
        <taxon>Actinomycetes</taxon>
        <taxon>Kitasatosporales</taxon>
        <taxon>Streptomycetaceae</taxon>
        <taxon>Streptomyces</taxon>
    </lineage>
</organism>
<dbReference type="PANTHER" id="PTHR16263:SF4">
    <property type="entry name" value="TETRATRICOPEPTIDE REPEAT PROTEIN 38"/>
    <property type="match status" value="1"/>
</dbReference>
<evidence type="ECO:0000313" key="7">
    <source>
        <dbReference type="Proteomes" id="UP000218944"/>
    </source>
</evidence>
<dbReference type="Proteomes" id="UP000218944">
    <property type="component" value="Unassembled WGS sequence"/>
</dbReference>
<sequence length="487" mass="53206">MGTDRHAQAMTYTDADAVRHYETALDHLLFFREQVGDEAVAAVRASPRSVMAHVLTAYLGLLGTEESDAAGARRSFDGFLRETDLAAVTPRERMHVAAVSSWLAGDLHRAGRVLGEIGVAHPHDALALAVGHQIDFFTGNAELLRDRVGGALSAWGEDDPHYGHLLGMYAFGLEEAGHYGRSEQVGLEAVERNPRDVWGIHAVVHAYEMQGRFADGIRYLDDRTGDWSEGNYLRVHNWWHYALYQLETGRTDRALEIYDAALHHEGSAGLAMELLDAAALLWRLHLAGTDAGTDSRAGTGTDTDIGGRWAALADAWAGRRDGAYYAFNDVHAVMAYVGAGRIPEAERLVRDREDWLRAGTGPGVSNAAMTADVGLPVIRALLAYGRGRYGEAVDLLLPLRYRLHTFGGSHAQRDAVQRTLLEAALRAGRADVARTLLSERTGLRPVSPYNWRARARLADHLGDPERAASDRRRADAQASAAPGTVRT</sequence>
<dbReference type="AlphaFoldDB" id="A0A2A2DBY6"/>
<dbReference type="CDD" id="cd05804">
    <property type="entry name" value="StaR_like"/>
    <property type="match status" value="1"/>
</dbReference>
<feature type="compositionally biased region" description="Basic and acidic residues" evidence="5">
    <location>
        <begin position="462"/>
        <end position="475"/>
    </location>
</feature>
<protein>
    <recommendedName>
        <fullName evidence="2">Tetratricopeptide repeat protein 38</fullName>
    </recommendedName>
</protein>
<keyword evidence="7" id="KW-1185">Reference proteome</keyword>
<gene>
    <name evidence="6" type="ORF">CK936_10825</name>
</gene>
<accession>A0A2A2DBY6</accession>
<name>A0A2A2DBY6_9ACTN</name>
<feature type="region of interest" description="Disordered" evidence="5">
    <location>
        <begin position="462"/>
        <end position="487"/>
    </location>
</feature>
<evidence type="ECO:0000256" key="5">
    <source>
        <dbReference type="SAM" id="MobiDB-lite"/>
    </source>
</evidence>
<dbReference type="Gene3D" id="1.25.40.10">
    <property type="entry name" value="Tetratricopeptide repeat domain"/>
    <property type="match status" value="1"/>
</dbReference>
<reference evidence="6 7" key="1">
    <citation type="submission" date="2017-08" db="EMBL/GenBank/DDBJ databases">
        <title>Genome sequence of Streptomyces albireticuli NRRL B-1670.</title>
        <authorList>
            <person name="Graham D.E."/>
            <person name="Mahan K.M."/>
            <person name="Klingeman D.M."/>
            <person name="Hettich R.L."/>
            <person name="Parry R.J."/>
            <person name="Spain J.C."/>
        </authorList>
    </citation>
    <scope>NUCLEOTIDE SEQUENCE [LARGE SCALE GENOMIC DNA]</scope>
    <source>
        <strain evidence="6 7">NRRL B-1670</strain>
    </source>
</reference>
<evidence type="ECO:0000256" key="2">
    <source>
        <dbReference type="ARBA" id="ARBA00019992"/>
    </source>
</evidence>
<dbReference type="InterPro" id="IPR011990">
    <property type="entry name" value="TPR-like_helical_dom_sf"/>
</dbReference>
<comment type="similarity">
    <text evidence="1">Belongs to the TTC38 family.</text>
</comment>
<dbReference type="EMBL" id="NSJV01000215">
    <property type="protein sequence ID" value="PAU48870.1"/>
    <property type="molecule type" value="Genomic_DNA"/>
</dbReference>
<evidence type="ECO:0000256" key="4">
    <source>
        <dbReference type="ARBA" id="ARBA00022803"/>
    </source>
</evidence>
<dbReference type="PANTHER" id="PTHR16263">
    <property type="entry name" value="TETRATRICOPEPTIDE REPEAT PROTEIN 38"/>
    <property type="match status" value="1"/>
</dbReference>
<dbReference type="RefSeq" id="WP_095580702.1">
    <property type="nucleotide sequence ID" value="NZ_JAJQQQ010000011.1"/>
</dbReference>
<evidence type="ECO:0000256" key="3">
    <source>
        <dbReference type="ARBA" id="ARBA00022737"/>
    </source>
</evidence>
<keyword evidence="4" id="KW-0802">TPR repeat</keyword>
<proteinExistence type="inferred from homology"/>
<dbReference type="InterPro" id="IPR033891">
    <property type="entry name" value="TTC38"/>
</dbReference>
<dbReference type="SUPFAM" id="SSF48452">
    <property type="entry name" value="TPR-like"/>
    <property type="match status" value="1"/>
</dbReference>
<evidence type="ECO:0000313" key="6">
    <source>
        <dbReference type="EMBL" id="PAU48870.1"/>
    </source>
</evidence>
<keyword evidence="3" id="KW-0677">Repeat</keyword>
<comment type="caution">
    <text evidence="6">The sequence shown here is derived from an EMBL/GenBank/DDBJ whole genome shotgun (WGS) entry which is preliminary data.</text>
</comment>